<dbReference type="Proteomes" id="UP001292094">
    <property type="component" value="Unassembled WGS sequence"/>
</dbReference>
<evidence type="ECO:0000256" key="1">
    <source>
        <dbReference type="SAM" id="MobiDB-lite"/>
    </source>
</evidence>
<feature type="compositionally biased region" description="Basic and acidic residues" evidence="1">
    <location>
        <begin position="7"/>
        <end position="16"/>
    </location>
</feature>
<accession>A0AAE1P0Z3</accession>
<organism evidence="2 3">
    <name type="scientific">Petrolisthes manimaculis</name>
    <dbReference type="NCBI Taxonomy" id="1843537"/>
    <lineage>
        <taxon>Eukaryota</taxon>
        <taxon>Metazoa</taxon>
        <taxon>Ecdysozoa</taxon>
        <taxon>Arthropoda</taxon>
        <taxon>Crustacea</taxon>
        <taxon>Multicrustacea</taxon>
        <taxon>Malacostraca</taxon>
        <taxon>Eumalacostraca</taxon>
        <taxon>Eucarida</taxon>
        <taxon>Decapoda</taxon>
        <taxon>Pleocyemata</taxon>
        <taxon>Anomura</taxon>
        <taxon>Galatheoidea</taxon>
        <taxon>Porcellanidae</taxon>
        <taxon>Petrolisthes</taxon>
    </lineage>
</organism>
<gene>
    <name evidence="2" type="ORF">Pmani_028701</name>
</gene>
<evidence type="ECO:0000313" key="2">
    <source>
        <dbReference type="EMBL" id="KAK4298994.1"/>
    </source>
</evidence>
<feature type="compositionally biased region" description="Polar residues" evidence="1">
    <location>
        <begin position="48"/>
        <end position="70"/>
    </location>
</feature>
<sequence>MGGVKNVYERVREVQRKPVNAGKEKKKKRGMSYPSTSYCFNQPRHPASQPTSRYATSTPATTTPLVPQDN</sequence>
<reference evidence="2" key="1">
    <citation type="submission" date="2023-11" db="EMBL/GenBank/DDBJ databases">
        <title>Genome assemblies of two species of porcelain crab, Petrolisthes cinctipes and Petrolisthes manimaculis (Anomura: Porcellanidae).</title>
        <authorList>
            <person name="Angst P."/>
        </authorList>
    </citation>
    <scope>NUCLEOTIDE SEQUENCE</scope>
    <source>
        <strain evidence="2">PB745_02</strain>
        <tissue evidence="2">Gill</tissue>
    </source>
</reference>
<name>A0AAE1P0Z3_9EUCA</name>
<dbReference type="AlphaFoldDB" id="A0AAE1P0Z3"/>
<feature type="region of interest" description="Disordered" evidence="1">
    <location>
        <begin position="1"/>
        <end position="70"/>
    </location>
</feature>
<protein>
    <submittedName>
        <fullName evidence="2">Uncharacterized protein</fullName>
    </submittedName>
</protein>
<comment type="caution">
    <text evidence="2">The sequence shown here is derived from an EMBL/GenBank/DDBJ whole genome shotgun (WGS) entry which is preliminary data.</text>
</comment>
<proteinExistence type="predicted"/>
<evidence type="ECO:0000313" key="3">
    <source>
        <dbReference type="Proteomes" id="UP001292094"/>
    </source>
</evidence>
<dbReference type="EMBL" id="JAWZYT010003318">
    <property type="protein sequence ID" value="KAK4298994.1"/>
    <property type="molecule type" value="Genomic_DNA"/>
</dbReference>
<keyword evidence="3" id="KW-1185">Reference proteome</keyword>